<dbReference type="KEGG" id="tmo:TMO_c0341"/>
<dbReference type="PANTHER" id="PTHR43280:SF29">
    <property type="entry name" value="ARAC-FAMILY TRANSCRIPTIONAL REGULATOR"/>
    <property type="match status" value="1"/>
</dbReference>
<keyword evidence="5" id="KW-1133">Transmembrane helix</keyword>
<dbReference type="Gene3D" id="1.10.10.60">
    <property type="entry name" value="Homeodomain-like"/>
    <property type="match status" value="1"/>
</dbReference>
<protein>
    <submittedName>
        <fullName evidence="7">AraC family transcriptional regulator</fullName>
    </submittedName>
</protein>
<feature type="region of interest" description="Disordered" evidence="4">
    <location>
        <begin position="209"/>
        <end position="235"/>
    </location>
</feature>
<feature type="region of interest" description="Disordered" evidence="4">
    <location>
        <begin position="336"/>
        <end position="355"/>
    </location>
</feature>
<geneLocation type="plasmid" evidence="7 8">
    <name>pTM3</name>
</geneLocation>
<dbReference type="InterPro" id="IPR009057">
    <property type="entry name" value="Homeodomain-like_sf"/>
</dbReference>
<feature type="transmembrane region" description="Helical" evidence="5">
    <location>
        <begin position="35"/>
        <end position="52"/>
    </location>
</feature>
<dbReference type="SUPFAM" id="SSF46689">
    <property type="entry name" value="Homeodomain-like"/>
    <property type="match status" value="1"/>
</dbReference>
<evidence type="ECO:0000256" key="3">
    <source>
        <dbReference type="ARBA" id="ARBA00023163"/>
    </source>
</evidence>
<evidence type="ECO:0000313" key="7">
    <source>
        <dbReference type="EMBL" id="AFK56951.1"/>
    </source>
</evidence>
<feature type="transmembrane region" description="Helical" evidence="5">
    <location>
        <begin position="183"/>
        <end position="203"/>
    </location>
</feature>
<dbReference type="RefSeq" id="WP_014747940.1">
    <property type="nucleotide sequence ID" value="NC_017958.1"/>
</dbReference>
<dbReference type="GO" id="GO:0043565">
    <property type="term" value="F:sequence-specific DNA binding"/>
    <property type="evidence" value="ECO:0007669"/>
    <property type="project" value="InterPro"/>
</dbReference>
<keyword evidence="7" id="KW-0614">Plasmid</keyword>
<dbReference type="AlphaFoldDB" id="I3TW13"/>
<sequence>MPSLPLPFVGALLLAILCARLVAGSEPGRRITPPLVFVAACTLDLIVVGLRWSTDLAAIRALQPVVAATLPPLAWLCFARLTRPRRRALWPHLLPVALVAVLSGIWTLWKAPIDGVLAAVFLGYAAALLRLAARGPDALAAARLDDAPKAIRSIRLVGLVLASFALVDLAIAVDVALSAGRHAALIVAAANLIALPAGAWAIATTGLAPPQQPAVPTEPPQAKTAQDDEPPADEDDLAEDQAIIDRLDALMQDRAPYRDPDLTLDRLARRLGLPARRLSAAVNRRLNRNVSQLVNDHRVAEACRLLSTTDAPVTRIMFDAGFQTKSNFNREFRRVTGTTPSAWRRDRRGAGARTP</sequence>
<feature type="transmembrane region" description="Helical" evidence="5">
    <location>
        <begin position="154"/>
        <end position="177"/>
    </location>
</feature>
<evidence type="ECO:0000259" key="6">
    <source>
        <dbReference type="PROSITE" id="PS01124"/>
    </source>
</evidence>
<dbReference type="GO" id="GO:0003700">
    <property type="term" value="F:DNA-binding transcription factor activity"/>
    <property type="evidence" value="ECO:0007669"/>
    <property type="project" value="InterPro"/>
</dbReference>
<evidence type="ECO:0000256" key="2">
    <source>
        <dbReference type="ARBA" id="ARBA00023125"/>
    </source>
</evidence>
<keyword evidence="8" id="KW-1185">Reference proteome</keyword>
<dbReference type="HOGENOM" id="CLU_823550_0_0_5"/>
<feature type="transmembrane region" description="Helical" evidence="5">
    <location>
        <begin position="6"/>
        <end position="23"/>
    </location>
</feature>
<proteinExistence type="predicted"/>
<keyword evidence="3" id="KW-0804">Transcription</keyword>
<feature type="transmembrane region" description="Helical" evidence="5">
    <location>
        <begin position="90"/>
        <end position="109"/>
    </location>
</feature>
<evidence type="ECO:0000256" key="4">
    <source>
        <dbReference type="SAM" id="MobiDB-lite"/>
    </source>
</evidence>
<dbReference type="PANTHER" id="PTHR43280">
    <property type="entry name" value="ARAC-FAMILY TRANSCRIPTIONAL REGULATOR"/>
    <property type="match status" value="1"/>
</dbReference>
<dbReference type="Proteomes" id="UP000005258">
    <property type="component" value="Plasmid pTM3"/>
</dbReference>
<evidence type="ECO:0000313" key="8">
    <source>
        <dbReference type="Proteomes" id="UP000005258"/>
    </source>
</evidence>
<keyword evidence="1" id="KW-0805">Transcription regulation</keyword>
<gene>
    <name evidence="7" type="ordered locus">TMO_c0341</name>
</gene>
<keyword evidence="5" id="KW-0812">Transmembrane</keyword>
<feature type="compositionally biased region" description="Pro residues" evidence="4">
    <location>
        <begin position="210"/>
        <end position="219"/>
    </location>
</feature>
<dbReference type="PROSITE" id="PS01124">
    <property type="entry name" value="HTH_ARAC_FAMILY_2"/>
    <property type="match status" value="1"/>
</dbReference>
<reference evidence="7 8" key="1">
    <citation type="journal article" date="2012" name="J. Am. Chem. Soc.">
        <title>Bacterial biosynthesis and maturation of the didemnin anti-cancer agents.</title>
        <authorList>
            <person name="Xu Y."/>
            <person name="Kersten R.D."/>
            <person name="Nam S.J."/>
            <person name="Lu L."/>
            <person name="Al-Suwailem A.M."/>
            <person name="Zheng H."/>
            <person name="Fenical W."/>
            <person name="Dorrestein P.C."/>
            <person name="Moore B.S."/>
            <person name="Qian P.Y."/>
        </authorList>
    </citation>
    <scope>NUCLEOTIDE SEQUENCE [LARGE SCALE GENOMIC DNA]</scope>
    <source>
        <strain evidence="7 8">KA081020-065</strain>
    </source>
</reference>
<dbReference type="InterPro" id="IPR018060">
    <property type="entry name" value="HTH_AraC"/>
</dbReference>
<evidence type="ECO:0000256" key="5">
    <source>
        <dbReference type="SAM" id="Phobius"/>
    </source>
</evidence>
<keyword evidence="2" id="KW-0238">DNA-binding</keyword>
<feature type="transmembrane region" description="Helical" evidence="5">
    <location>
        <begin position="58"/>
        <end position="78"/>
    </location>
</feature>
<dbReference type="EMBL" id="CP003239">
    <property type="protein sequence ID" value="AFK56951.1"/>
    <property type="molecule type" value="Genomic_DNA"/>
</dbReference>
<feature type="transmembrane region" description="Helical" evidence="5">
    <location>
        <begin position="115"/>
        <end position="133"/>
    </location>
</feature>
<keyword evidence="5" id="KW-0472">Membrane</keyword>
<organism evidence="7 8">
    <name type="scientific">Tistrella mobilis (strain KA081020-065)</name>
    <dbReference type="NCBI Taxonomy" id="1110502"/>
    <lineage>
        <taxon>Bacteria</taxon>
        <taxon>Pseudomonadati</taxon>
        <taxon>Pseudomonadota</taxon>
        <taxon>Alphaproteobacteria</taxon>
        <taxon>Geminicoccales</taxon>
        <taxon>Geminicoccaceae</taxon>
        <taxon>Tistrella</taxon>
    </lineage>
</organism>
<dbReference type="SMART" id="SM00342">
    <property type="entry name" value="HTH_ARAC"/>
    <property type="match status" value="1"/>
</dbReference>
<name>I3TW13_TISMK</name>
<dbReference type="PATRIC" id="fig|1110502.3.peg.5210"/>
<accession>I3TW13</accession>
<feature type="domain" description="HTH araC/xylS-type" evidence="6">
    <location>
        <begin position="245"/>
        <end position="346"/>
    </location>
</feature>
<dbReference type="Pfam" id="PF12833">
    <property type="entry name" value="HTH_18"/>
    <property type="match status" value="1"/>
</dbReference>
<evidence type="ECO:0000256" key="1">
    <source>
        <dbReference type="ARBA" id="ARBA00023015"/>
    </source>
</evidence>